<accession>J9G9L6</accession>
<sequence length="47" mass="5420">MDGFVVCMSFYEYVNISLLVQYLSQFAQCLFSSLVQTGTSRLKQQFV</sequence>
<comment type="caution">
    <text evidence="1">The sequence shown here is derived from an EMBL/GenBank/DDBJ whole genome shotgun (WGS) entry which is preliminary data.</text>
</comment>
<reference evidence="1" key="1">
    <citation type="journal article" date="2012" name="PLoS ONE">
        <title>Gene sets for utilization of primary and secondary nutrition supplies in the distal gut of endangered iberian lynx.</title>
        <authorList>
            <person name="Alcaide M."/>
            <person name="Messina E."/>
            <person name="Richter M."/>
            <person name="Bargiela R."/>
            <person name="Peplies J."/>
            <person name="Huws S.A."/>
            <person name="Newbold C.J."/>
            <person name="Golyshin P.N."/>
            <person name="Simon M.A."/>
            <person name="Lopez G."/>
            <person name="Yakimov M.M."/>
            <person name="Ferrer M."/>
        </authorList>
    </citation>
    <scope>NUCLEOTIDE SEQUENCE</scope>
</reference>
<dbReference type="EMBL" id="AMCI01005442">
    <property type="protein sequence ID" value="EJW96129.1"/>
    <property type="molecule type" value="Genomic_DNA"/>
</dbReference>
<dbReference type="AlphaFoldDB" id="J9G9L6"/>
<gene>
    <name evidence="1" type="ORF">EVA_15761</name>
</gene>
<name>J9G9L6_9ZZZZ</name>
<proteinExistence type="predicted"/>
<evidence type="ECO:0000313" key="1">
    <source>
        <dbReference type="EMBL" id="EJW96129.1"/>
    </source>
</evidence>
<protein>
    <submittedName>
        <fullName evidence="1">Uncharacterized protein</fullName>
    </submittedName>
</protein>
<organism evidence="1">
    <name type="scientific">gut metagenome</name>
    <dbReference type="NCBI Taxonomy" id="749906"/>
    <lineage>
        <taxon>unclassified sequences</taxon>
        <taxon>metagenomes</taxon>
        <taxon>organismal metagenomes</taxon>
    </lineage>
</organism>